<evidence type="ECO:0000313" key="4">
    <source>
        <dbReference type="Proteomes" id="UP000008631"/>
    </source>
</evidence>
<dbReference type="STRING" id="575540.Isop_2278"/>
<dbReference type="eggNOG" id="COG0242">
    <property type="taxonomic scope" value="Bacteria"/>
</dbReference>
<keyword evidence="4" id="KW-1185">Reference proteome</keyword>
<reference evidence="3 4" key="1">
    <citation type="journal article" date="2011" name="Stand. Genomic Sci.">
        <title>Complete genome sequence of Isosphaera pallida type strain (IS1B).</title>
        <authorList>
            <consortium name="US DOE Joint Genome Institute (JGI-PGF)"/>
            <person name="Goker M."/>
            <person name="Cleland D."/>
            <person name="Saunders E."/>
            <person name="Lapidus A."/>
            <person name="Nolan M."/>
            <person name="Lucas S."/>
            <person name="Hammon N."/>
            <person name="Deshpande S."/>
            <person name="Cheng J.F."/>
            <person name="Tapia R."/>
            <person name="Han C."/>
            <person name="Goodwin L."/>
            <person name="Pitluck S."/>
            <person name="Liolios K."/>
            <person name="Pagani I."/>
            <person name="Ivanova N."/>
            <person name="Mavromatis K."/>
            <person name="Pati A."/>
            <person name="Chen A."/>
            <person name="Palaniappan K."/>
            <person name="Land M."/>
            <person name="Hauser L."/>
            <person name="Chang Y.J."/>
            <person name="Jeffries C.D."/>
            <person name="Detter J.C."/>
            <person name="Beck B."/>
            <person name="Woyke T."/>
            <person name="Bristow J."/>
            <person name="Eisen J.A."/>
            <person name="Markowitz V."/>
            <person name="Hugenholtz P."/>
            <person name="Kyrpides N.C."/>
            <person name="Klenk H.P."/>
        </authorList>
    </citation>
    <scope>NUCLEOTIDE SEQUENCE [LARGE SCALE GENOMIC DNA]</scope>
    <source>
        <strain evidence="4">ATCC 43644 / DSM 9630 / IS1B</strain>
    </source>
</reference>
<dbReference type="InterPro" id="IPR036821">
    <property type="entry name" value="Peptide_deformylase_sf"/>
</dbReference>
<dbReference type="PIRSF" id="PIRSF004749">
    <property type="entry name" value="Pep_def"/>
    <property type="match status" value="1"/>
</dbReference>
<keyword evidence="2" id="KW-0479">Metal-binding</keyword>
<accession>E8R5U9</accession>
<dbReference type="Pfam" id="PF01327">
    <property type="entry name" value="Pep_deformylase"/>
    <property type="match status" value="1"/>
</dbReference>
<dbReference type="SUPFAM" id="SSF56420">
    <property type="entry name" value="Peptide deformylase"/>
    <property type="match status" value="1"/>
</dbReference>
<dbReference type="InterPro" id="IPR023635">
    <property type="entry name" value="Peptide_deformylase"/>
</dbReference>
<dbReference type="KEGG" id="ipa:Isop_2278"/>
<evidence type="ECO:0000256" key="1">
    <source>
        <dbReference type="ARBA" id="ARBA00010759"/>
    </source>
</evidence>
<dbReference type="AlphaFoldDB" id="E8R5U9"/>
<dbReference type="PRINTS" id="PR01576">
    <property type="entry name" value="PDEFORMYLASE"/>
</dbReference>
<feature type="binding site" evidence="2">
    <location>
        <position position="91"/>
    </location>
    <ligand>
        <name>Fe cation</name>
        <dbReference type="ChEBI" id="CHEBI:24875"/>
    </ligand>
</feature>
<comment type="catalytic activity">
    <reaction evidence="2">
        <text>N-terminal N-formyl-L-methionyl-[peptide] + H2O = N-terminal L-methionyl-[peptide] + formate</text>
        <dbReference type="Rhea" id="RHEA:24420"/>
        <dbReference type="Rhea" id="RHEA-COMP:10639"/>
        <dbReference type="Rhea" id="RHEA-COMP:10640"/>
        <dbReference type="ChEBI" id="CHEBI:15377"/>
        <dbReference type="ChEBI" id="CHEBI:15740"/>
        <dbReference type="ChEBI" id="CHEBI:49298"/>
        <dbReference type="ChEBI" id="CHEBI:64731"/>
        <dbReference type="EC" id="3.5.1.88"/>
    </reaction>
</comment>
<dbReference type="GO" id="GO:0042586">
    <property type="term" value="F:peptide deformylase activity"/>
    <property type="evidence" value="ECO:0007669"/>
    <property type="project" value="UniProtKB-UniRule"/>
</dbReference>
<dbReference type="Proteomes" id="UP000008631">
    <property type="component" value="Chromosome"/>
</dbReference>
<dbReference type="FunCoup" id="E8R5U9">
    <property type="interactions" value="461"/>
</dbReference>
<organism evidence="3 4">
    <name type="scientific">Isosphaera pallida (strain ATCC 43644 / DSM 9630 / IS1B)</name>
    <dbReference type="NCBI Taxonomy" id="575540"/>
    <lineage>
        <taxon>Bacteria</taxon>
        <taxon>Pseudomonadati</taxon>
        <taxon>Planctomycetota</taxon>
        <taxon>Planctomycetia</taxon>
        <taxon>Isosphaerales</taxon>
        <taxon>Isosphaeraceae</taxon>
        <taxon>Isosphaera</taxon>
    </lineage>
</organism>
<sequence>MRIVPYPHPALRYPSVPVTRFDDELRGQIQAMFALMYENEGIGLAANQVALPYQFFILNISGNPEQTELEQVFINPQILRKQATAQDEEGCLSFPGLHGKVLRPRRIKVRAWDQYGVPFELEADELLARAIQHEWDHLHGRLFIDKFSTLGRINASKKLKAFEAEFRAAQERGEYPSDEEIVRQLDALAALQSATVAGSA</sequence>
<evidence type="ECO:0000313" key="3">
    <source>
        <dbReference type="EMBL" id="ADV62856.1"/>
    </source>
</evidence>
<comment type="cofactor">
    <cofactor evidence="2">
        <name>Fe(2+)</name>
        <dbReference type="ChEBI" id="CHEBI:29033"/>
    </cofactor>
    <text evidence="2">Binds 1 Fe(2+) ion.</text>
</comment>
<feature type="active site" evidence="2">
    <location>
        <position position="134"/>
    </location>
</feature>
<dbReference type="PANTHER" id="PTHR10458:SF22">
    <property type="entry name" value="PEPTIDE DEFORMYLASE"/>
    <property type="match status" value="1"/>
</dbReference>
<dbReference type="InParanoid" id="E8R5U9"/>
<comment type="similarity">
    <text evidence="1 2">Belongs to the polypeptide deformylase family.</text>
</comment>
<keyword evidence="2" id="KW-0648">Protein biosynthesis</keyword>
<feature type="binding site" evidence="2">
    <location>
        <position position="137"/>
    </location>
    <ligand>
        <name>Fe cation</name>
        <dbReference type="ChEBI" id="CHEBI:24875"/>
    </ligand>
</feature>
<gene>
    <name evidence="2" type="primary">def</name>
    <name evidence="3" type="ordered locus">Isop_2278</name>
</gene>
<feature type="binding site" evidence="2">
    <location>
        <position position="133"/>
    </location>
    <ligand>
        <name>Fe cation</name>
        <dbReference type="ChEBI" id="CHEBI:24875"/>
    </ligand>
</feature>
<keyword evidence="2 3" id="KW-0378">Hydrolase</keyword>
<keyword evidence="2" id="KW-0408">Iron</keyword>
<name>E8R5U9_ISOPI</name>
<dbReference type="RefSeq" id="WP_013565144.1">
    <property type="nucleotide sequence ID" value="NC_014962.1"/>
</dbReference>
<dbReference type="GO" id="GO:0006412">
    <property type="term" value="P:translation"/>
    <property type="evidence" value="ECO:0007669"/>
    <property type="project" value="UniProtKB-UniRule"/>
</dbReference>
<dbReference type="NCBIfam" id="NF001159">
    <property type="entry name" value="PRK00150.1-3"/>
    <property type="match status" value="1"/>
</dbReference>
<dbReference type="OrthoDB" id="9784988at2"/>
<dbReference type="EMBL" id="CP002353">
    <property type="protein sequence ID" value="ADV62856.1"/>
    <property type="molecule type" value="Genomic_DNA"/>
</dbReference>
<dbReference type="EC" id="3.5.1.88" evidence="2"/>
<dbReference type="HAMAP" id="MF_00163">
    <property type="entry name" value="Pep_deformylase"/>
    <property type="match status" value="1"/>
</dbReference>
<comment type="function">
    <text evidence="2">Removes the formyl group from the N-terminal Met of newly synthesized proteins. Requires at least a dipeptide for an efficient rate of reaction. N-terminal L-methionine is a prerequisite for activity but the enzyme has broad specificity at other positions.</text>
</comment>
<dbReference type="Gene3D" id="3.90.45.10">
    <property type="entry name" value="Peptide deformylase"/>
    <property type="match status" value="1"/>
</dbReference>
<protein>
    <recommendedName>
        <fullName evidence="2">Peptide deformylase</fullName>
        <shortName evidence="2">PDF</shortName>
        <ecNumber evidence="2">3.5.1.88</ecNumber>
    </recommendedName>
    <alternativeName>
        <fullName evidence="2">Polypeptide deformylase</fullName>
    </alternativeName>
</protein>
<dbReference type="CDD" id="cd00487">
    <property type="entry name" value="Pep_deformylase"/>
    <property type="match status" value="1"/>
</dbReference>
<proteinExistence type="inferred from homology"/>
<dbReference type="PANTHER" id="PTHR10458">
    <property type="entry name" value="PEPTIDE DEFORMYLASE"/>
    <property type="match status" value="1"/>
</dbReference>
<dbReference type="GO" id="GO:0046872">
    <property type="term" value="F:metal ion binding"/>
    <property type="evidence" value="ECO:0007669"/>
    <property type="project" value="UniProtKB-KW"/>
</dbReference>
<dbReference type="HOGENOM" id="CLU_061901_2_0_0"/>
<dbReference type="NCBIfam" id="TIGR00079">
    <property type="entry name" value="pept_deformyl"/>
    <property type="match status" value="1"/>
</dbReference>
<evidence type="ECO:0000256" key="2">
    <source>
        <dbReference type="HAMAP-Rule" id="MF_00163"/>
    </source>
</evidence>